<accession>A0ABV6DG80</accession>
<keyword evidence="3" id="KW-1185">Reference proteome</keyword>
<evidence type="ECO:0000256" key="1">
    <source>
        <dbReference type="SAM" id="Phobius"/>
    </source>
</evidence>
<evidence type="ECO:0000313" key="3">
    <source>
        <dbReference type="Proteomes" id="UP001589776"/>
    </source>
</evidence>
<keyword evidence="1" id="KW-1133">Transmembrane helix</keyword>
<organism evidence="2 3">
    <name type="scientific">Paenibacillus chartarius</name>
    <dbReference type="NCBI Taxonomy" id="747481"/>
    <lineage>
        <taxon>Bacteria</taxon>
        <taxon>Bacillati</taxon>
        <taxon>Bacillota</taxon>
        <taxon>Bacilli</taxon>
        <taxon>Bacillales</taxon>
        <taxon>Paenibacillaceae</taxon>
        <taxon>Paenibacillus</taxon>
    </lineage>
</organism>
<protein>
    <submittedName>
        <fullName evidence="2">Uncharacterized protein</fullName>
    </submittedName>
</protein>
<gene>
    <name evidence="2" type="ORF">ACFFK0_04170</name>
</gene>
<feature type="transmembrane region" description="Helical" evidence="1">
    <location>
        <begin position="95"/>
        <end position="113"/>
    </location>
</feature>
<name>A0ABV6DG80_9BACL</name>
<reference evidence="2 3" key="1">
    <citation type="submission" date="2024-09" db="EMBL/GenBank/DDBJ databases">
        <authorList>
            <person name="Sun Q."/>
            <person name="Mori K."/>
        </authorList>
    </citation>
    <scope>NUCLEOTIDE SEQUENCE [LARGE SCALE GENOMIC DNA]</scope>
    <source>
        <strain evidence="2 3">CCM 7759</strain>
    </source>
</reference>
<evidence type="ECO:0000313" key="2">
    <source>
        <dbReference type="EMBL" id="MFC0211655.1"/>
    </source>
</evidence>
<keyword evidence="1" id="KW-0812">Transmembrane</keyword>
<proteinExistence type="predicted"/>
<keyword evidence="1" id="KW-0472">Membrane</keyword>
<dbReference type="EMBL" id="JBHLWN010000021">
    <property type="protein sequence ID" value="MFC0211655.1"/>
    <property type="molecule type" value="Genomic_DNA"/>
</dbReference>
<dbReference type="Proteomes" id="UP001589776">
    <property type="component" value="Unassembled WGS sequence"/>
</dbReference>
<comment type="caution">
    <text evidence="2">The sequence shown here is derived from an EMBL/GenBank/DDBJ whole genome shotgun (WGS) entry which is preliminary data.</text>
</comment>
<dbReference type="RefSeq" id="WP_377468641.1">
    <property type="nucleotide sequence ID" value="NZ_JBHLWN010000021.1"/>
</dbReference>
<feature type="transmembrane region" description="Helical" evidence="1">
    <location>
        <begin position="48"/>
        <end position="67"/>
    </location>
</feature>
<sequence length="114" mass="13018">MNVLAQEENGNAITFPFQVHVPGADTHQHEQLRSTAAYFKSYLKEINMPIWFFAQVGFIVFLVLYLMSHNRLRSLKEAGEQALPQLRKAKLLSSTYMLLWIACLLLMALSFSIG</sequence>